<dbReference type="InterPro" id="IPR016181">
    <property type="entry name" value="Acyl_CoA_acyltransferase"/>
</dbReference>
<keyword evidence="3" id="KW-1185">Reference proteome</keyword>
<accession>A0ABS0GYU4</accession>
<dbReference type="EMBL" id="JADPUN010000193">
    <property type="protein sequence ID" value="MBF9131380.1"/>
    <property type="molecule type" value="Genomic_DNA"/>
</dbReference>
<comment type="caution">
    <text evidence="2">The sequence shown here is derived from an EMBL/GenBank/DDBJ whole genome shotgun (WGS) entry which is preliminary data.</text>
</comment>
<dbReference type="RefSeq" id="WP_196202936.1">
    <property type="nucleotide sequence ID" value="NZ_JADPUN010000193.1"/>
</dbReference>
<name>A0ABS0GYU4_9ACTN</name>
<protein>
    <submittedName>
        <fullName evidence="2">GNAT family N-acetyltransferase</fullName>
    </submittedName>
</protein>
<dbReference type="InterPro" id="IPR000182">
    <property type="entry name" value="GNAT_dom"/>
</dbReference>
<gene>
    <name evidence="2" type="ORF">I0C86_20790</name>
</gene>
<sequence>MADLVYDLLDTDQARPLAVEMERLYGEVYAEPPYEEGPEHAAQFRRWFRAERRKPGFSLARAVDGDLLVGVAYGHTMPAGEWMEPRADDPPDHLLGVPKLTIPEWMVRQPYRGRGAGRRLLAMLLADRAEPYAILASNPAAPARRLYERMGWEQHGIIRPKSIPPMDVLVLPLRAAGAPHTG</sequence>
<organism evidence="2 3">
    <name type="scientific">Plantactinospora alkalitolerans</name>
    <dbReference type="NCBI Taxonomy" id="2789879"/>
    <lineage>
        <taxon>Bacteria</taxon>
        <taxon>Bacillati</taxon>
        <taxon>Actinomycetota</taxon>
        <taxon>Actinomycetes</taxon>
        <taxon>Micromonosporales</taxon>
        <taxon>Micromonosporaceae</taxon>
        <taxon>Plantactinospora</taxon>
    </lineage>
</organism>
<evidence type="ECO:0000259" key="1">
    <source>
        <dbReference type="PROSITE" id="PS51186"/>
    </source>
</evidence>
<dbReference type="SUPFAM" id="SSF55729">
    <property type="entry name" value="Acyl-CoA N-acyltransferases (Nat)"/>
    <property type="match status" value="1"/>
</dbReference>
<reference evidence="2 3" key="1">
    <citation type="submission" date="2020-11" db="EMBL/GenBank/DDBJ databases">
        <title>A novel isolate from a Black sea contaminated sediment with potential to produce alkanes: Plantactinospora alkalitolerans sp. nov.</title>
        <authorList>
            <person name="Carro L."/>
            <person name="Veyisoglu A."/>
            <person name="Guven K."/>
            <person name="Schumann P."/>
            <person name="Klenk H.-P."/>
            <person name="Sahin N."/>
        </authorList>
    </citation>
    <scope>NUCLEOTIDE SEQUENCE [LARGE SCALE GENOMIC DNA]</scope>
    <source>
        <strain evidence="2 3">S1510</strain>
    </source>
</reference>
<dbReference type="Pfam" id="PF00583">
    <property type="entry name" value="Acetyltransf_1"/>
    <property type="match status" value="1"/>
</dbReference>
<dbReference type="PROSITE" id="PS51186">
    <property type="entry name" value="GNAT"/>
    <property type="match status" value="1"/>
</dbReference>
<feature type="domain" description="N-acetyltransferase" evidence="1">
    <location>
        <begin position="9"/>
        <end position="174"/>
    </location>
</feature>
<proteinExistence type="predicted"/>
<evidence type="ECO:0000313" key="3">
    <source>
        <dbReference type="Proteomes" id="UP000638560"/>
    </source>
</evidence>
<evidence type="ECO:0000313" key="2">
    <source>
        <dbReference type="EMBL" id="MBF9131380.1"/>
    </source>
</evidence>
<dbReference type="Proteomes" id="UP000638560">
    <property type="component" value="Unassembled WGS sequence"/>
</dbReference>
<dbReference type="Gene3D" id="3.40.630.30">
    <property type="match status" value="1"/>
</dbReference>